<evidence type="ECO:0000313" key="3">
    <source>
        <dbReference type="Proteomes" id="UP000664859"/>
    </source>
</evidence>
<dbReference type="Gene3D" id="3.40.50.150">
    <property type="entry name" value="Vaccinia Virus protein VP39"/>
    <property type="match status" value="1"/>
</dbReference>
<dbReference type="InterPro" id="IPR013216">
    <property type="entry name" value="Methyltransf_11"/>
</dbReference>
<dbReference type="EMBL" id="JAFCMP010000342">
    <property type="protein sequence ID" value="KAG5181068.1"/>
    <property type="molecule type" value="Genomic_DNA"/>
</dbReference>
<dbReference type="CDD" id="cd02440">
    <property type="entry name" value="AdoMet_MTases"/>
    <property type="match status" value="1"/>
</dbReference>
<dbReference type="OrthoDB" id="416496at2759"/>
<evidence type="ECO:0000259" key="1">
    <source>
        <dbReference type="Pfam" id="PF08241"/>
    </source>
</evidence>
<comment type="caution">
    <text evidence="2">The sequence shown here is derived from an EMBL/GenBank/DDBJ whole genome shotgun (WGS) entry which is preliminary data.</text>
</comment>
<evidence type="ECO:0000313" key="2">
    <source>
        <dbReference type="EMBL" id="KAG5181068.1"/>
    </source>
</evidence>
<dbReference type="GO" id="GO:0008757">
    <property type="term" value="F:S-adenosylmethionine-dependent methyltransferase activity"/>
    <property type="evidence" value="ECO:0007669"/>
    <property type="project" value="InterPro"/>
</dbReference>
<feature type="domain" description="Methyltransferase type 11" evidence="1">
    <location>
        <begin position="23"/>
        <end position="120"/>
    </location>
</feature>
<reference evidence="2" key="1">
    <citation type="submission" date="2021-02" db="EMBL/GenBank/DDBJ databases">
        <title>First Annotated Genome of the Yellow-green Alga Tribonema minus.</title>
        <authorList>
            <person name="Mahan K.M."/>
        </authorList>
    </citation>
    <scope>NUCLEOTIDE SEQUENCE</scope>
    <source>
        <strain evidence="2">UTEX B ZZ1240</strain>
    </source>
</reference>
<sequence>MAQGLGIDQLRQIMTSTARGRVLEVAVGTGLNLPYYRRDRVSQIDAVDLSPSMLAQAEQRGVEAGLQDIAAYHEMDVEQLKFRDGTFDTVVDTFGLCVFGDPVAALREMGRVCATNGRVLLLENSKSEVPLLGAYQ</sequence>
<feature type="non-terminal residue" evidence="2">
    <location>
        <position position="1"/>
    </location>
</feature>
<keyword evidence="3" id="KW-1185">Reference proteome</keyword>
<dbReference type="GO" id="GO:0032259">
    <property type="term" value="P:methylation"/>
    <property type="evidence" value="ECO:0007669"/>
    <property type="project" value="UniProtKB-KW"/>
</dbReference>
<keyword evidence="2" id="KW-0808">Transferase</keyword>
<dbReference type="InterPro" id="IPR029063">
    <property type="entry name" value="SAM-dependent_MTases_sf"/>
</dbReference>
<keyword evidence="2" id="KW-0489">Methyltransferase</keyword>
<organism evidence="2 3">
    <name type="scientific">Tribonema minus</name>
    <dbReference type="NCBI Taxonomy" id="303371"/>
    <lineage>
        <taxon>Eukaryota</taxon>
        <taxon>Sar</taxon>
        <taxon>Stramenopiles</taxon>
        <taxon>Ochrophyta</taxon>
        <taxon>PX clade</taxon>
        <taxon>Xanthophyceae</taxon>
        <taxon>Tribonematales</taxon>
        <taxon>Tribonemataceae</taxon>
        <taxon>Tribonema</taxon>
    </lineage>
</organism>
<dbReference type="PANTHER" id="PTHR42912">
    <property type="entry name" value="METHYLTRANSFERASE"/>
    <property type="match status" value="1"/>
</dbReference>
<proteinExistence type="predicted"/>
<dbReference type="Pfam" id="PF08241">
    <property type="entry name" value="Methyltransf_11"/>
    <property type="match status" value="1"/>
</dbReference>
<accession>A0A835Z2I6</accession>
<name>A0A835Z2I6_9STRA</name>
<protein>
    <submittedName>
        <fullName evidence="2">S-adenosyl-L-methionine-dependent methyltransferase</fullName>
    </submittedName>
</protein>
<dbReference type="SUPFAM" id="SSF53335">
    <property type="entry name" value="S-adenosyl-L-methionine-dependent methyltransferases"/>
    <property type="match status" value="1"/>
</dbReference>
<dbReference type="PANTHER" id="PTHR42912:SF96">
    <property type="entry name" value="METHYLTRANSFERASE DOMAIN-CONTAINING PROTEIN"/>
    <property type="match status" value="1"/>
</dbReference>
<gene>
    <name evidence="2" type="ORF">JKP88DRAFT_65607</name>
</gene>
<dbReference type="AlphaFoldDB" id="A0A835Z2I6"/>
<dbReference type="InterPro" id="IPR050508">
    <property type="entry name" value="Methyltransf_Superfamily"/>
</dbReference>
<dbReference type="Proteomes" id="UP000664859">
    <property type="component" value="Unassembled WGS sequence"/>
</dbReference>